<protein>
    <submittedName>
        <fullName evidence="2">Uncharacterized protein</fullName>
    </submittedName>
</protein>
<evidence type="ECO:0000313" key="2">
    <source>
        <dbReference type="EMBL" id="PIO63474.1"/>
    </source>
</evidence>
<gene>
    <name evidence="2" type="ORF">TELCIR_14925</name>
</gene>
<dbReference type="AlphaFoldDB" id="A0A2G9TZS1"/>
<name>A0A2G9TZS1_TELCI</name>
<dbReference type="Proteomes" id="UP000230423">
    <property type="component" value="Unassembled WGS sequence"/>
</dbReference>
<evidence type="ECO:0000256" key="1">
    <source>
        <dbReference type="SAM" id="Phobius"/>
    </source>
</evidence>
<keyword evidence="1" id="KW-1133">Transmembrane helix</keyword>
<keyword evidence="1" id="KW-0812">Transmembrane</keyword>
<proteinExistence type="predicted"/>
<sequence>MHEGAYRYQFIRAQAFNGAQLDHHRGHIAMLRIPYSRRKRERLFHKLWVYLVVTSGVLILIFLSLSHNIQHSEDMYHYTNVIVHFDLKGAPPKIQYFLDLLKLVAKSGATVFSRIRGKTSTTRRACWSDEETVCTYGRDYSTVAQD</sequence>
<keyword evidence="1" id="KW-0472">Membrane</keyword>
<evidence type="ECO:0000313" key="3">
    <source>
        <dbReference type="Proteomes" id="UP000230423"/>
    </source>
</evidence>
<keyword evidence="3" id="KW-1185">Reference proteome</keyword>
<feature type="transmembrane region" description="Helical" evidence="1">
    <location>
        <begin position="47"/>
        <end position="65"/>
    </location>
</feature>
<organism evidence="2 3">
    <name type="scientific">Teladorsagia circumcincta</name>
    <name type="common">Brown stomach worm</name>
    <name type="synonym">Ostertagia circumcincta</name>
    <dbReference type="NCBI Taxonomy" id="45464"/>
    <lineage>
        <taxon>Eukaryota</taxon>
        <taxon>Metazoa</taxon>
        <taxon>Ecdysozoa</taxon>
        <taxon>Nematoda</taxon>
        <taxon>Chromadorea</taxon>
        <taxon>Rhabditida</taxon>
        <taxon>Rhabditina</taxon>
        <taxon>Rhabditomorpha</taxon>
        <taxon>Strongyloidea</taxon>
        <taxon>Trichostrongylidae</taxon>
        <taxon>Teladorsagia</taxon>
    </lineage>
</organism>
<dbReference type="EMBL" id="KZ350859">
    <property type="protein sequence ID" value="PIO63474.1"/>
    <property type="molecule type" value="Genomic_DNA"/>
</dbReference>
<reference evidence="2 3" key="1">
    <citation type="submission" date="2015-09" db="EMBL/GenBank/DDBJ databases">
        <title>Draft genome of the parasitic nematode Teladorsagia circumcincta isolate WARC Sus (inbred).</title>
        <authorList>
            <person name="Mitreva M."/>
        </authorList>
    </citation>
    <scope>NUCLEOTIDE SEQUENCE [LARGE SCALE GENOMIC DNA]</scope>
    <source>
        <strain evidence="2 3">S</strain>
    </source>
</reference>
<accession>A0A2G9TZS1</accession>